<dbReference type="EMBL" id="CAJNOT010001240">
    <property type="protein sequence ID" value="CAF1169664.1"/>
    <property type="molecule type" value="Genomic_DNA"/>
</dbReference>
<feature type="coiled-coil region" evidence="3">
    <location>
        <begin position="38"/>
        <end position="81"/>
    </location>
</feature>
<evidence type="ECO:0000313" key="9">
    <source>
        <dbReference type="EMBL" id="CAF3569303.1"/>
    </source>
</evidence>
<dbReference type="GO" id="GO:0061630">
    <property type="term" value="F:ubiquitin protein ligase activity"/>
    <property type="evidence" value="ECO:0007669"/>
    <property type="project" value="TreeGrafter"/>
</dbReference>
<dbReference type="Proteomes" id="UP000663864">
    <property type="component" value="Unassembled WGS sequence"/>
</dbReference>
<dbReference type="Proteomes" id="UP000663889">
    <property type="component" value="Unassembled WGS sequence"/>
</dbReference>
<dbReference type="Gene3D" id="2.120.10.30">
    <property type="entry name" value="TolB, C-terminal domain"/>
    <property type="match status" value="1"/>
</dbReference>
<dbReference type="Pfam" id="PF01436">
    <property type="entry name" value="NHL"/>
    <property type="match status" value="3"/>
</dbReference>
<dbReference type="PANTHER" id="PTHR24104">
    <property type="entry name" value="E3 UBIQUITIN-PROTEIN LIGASE NHLRC1-RELATED"/>
    <property type="match status" value="1"/>
</dbReference>
<comment type="caution">
    <text evidence="7">The sequence shown here is derived from an EMBL/GenBank/DDBJ whole genome shotgun (WGS) entry which is preliminary data.</text>
</comment>
<keyword evidence="3" id="KW-0175">Coiled coil</keyword>
<evidence type="ECO:0000313" key="5">
    <source>
        <dbReference type="EMBL" id="CAF1140468.1"/>
    </source>
</evidence>
<dbReference type="GO" id="GO:0008270">
    <property type="term" value="F:zinc ion binding"/>
    <property type="evidence" value="ECO:0007669"/>
    <property type="project" value="UniProtKB-KW"/>
</dbReference>
<dbReference type="GO" id="GO:0043161">
    <property type="term" value="P:proteasome-mediated ubiquitin-dependent protein catabolic process"/>
    <property type="evidence" value="ECO:0007669"/>
    <property type="project" value="TreeGrafter"/>
</dbReference>
<dbReference type="EMBL" id="CAJNOU010001042">
    <property type="protein sequence ID" value="CAF1140468.1"/>
    <property type="molecule type" value="Genomic_DNA"/>
</dbReference>
<dbReference type="InterPro" id="IPR050952">
    <property type="entry name" value="TRIM-NHL_E3_ligases"/>
</dbReference>
<dbReference type="GO" id="GO:0000209">
    <property type="term" value="P:protein polyubiquitination"/>
    <property type="evidence" value="ECO:0007669"/>
    <property type="project" value="TreeGrafter"/>
</dbReference>
<dbReference type="EMBL" id="CAJOBD010000588">
    <property type="protein sequence ID" value="CAF3692895.1"/>
    <property type="molecule type" value="Genomic_DNA"/>
</dbReference>
<evidence type="ECO:0000313" key="11">
    <source>
        <dbReference type="Proteomes" id="UP000663864"/>
    </source>
</evidence>
<dbReference type="InterPro" id="IPR011042">
    <property type="entry name" value="6-blade_b-propeller_TolB-like"/>
</dbReference>
<dbReference type="Proteomes" id="UP000663870">
    <property type="component" value="Unassembled WGS sequence"/>
</dbReference>
<dbReference type="EMBL" id="CAJOAX010000334">
    <property type="protein sequence ID" value="CAF3569303.1"/>
    <property type="molecule type" value="Genomic_DNA"/>
</dbReference>
<name>A0A814U1J9_9BILA</name>
<gene>
    <name evidence="10" type="ORF">JBS370_LOCUS8976</name>
    <name evidence="8" type="ORF">JXQ802_LOCUS35339</name>
    <name evidence="9" type="ORF">OTI717_LOCUS5221</name>
    <name evidence="6" type="ORF">PYM288_LOCUS22791</name>
    <name evidence="4" type="ORF">RFH988_LOCUS18663</name>
    <name evidence="5" type="ORF">SEV965_LOCUS17903</name>
    <name evidence="7" type="ORF">ZHD862_LOCUS21142</name>
</gene>
<dbReference type="Proteomes" id="UP000663854">
    <property type="component" value="Unassembled WGS sequence"/>
</dbReference>
<dbReference type="CDD" id="cd05819">
    <property type="entry name" value="NHL"/>
    <property type="match status" value="1"/>
</dbReference>
<accession>A0A814U1J9</accession>
<keyword evidence="1" id="KW-0677">Repeat</keyword>
<evidence type="ECO:0000256" key="1">
    <source>
        <dbReference type="ARBA" id="ARBA00022737"/>
    </source>
</evidence>
<dbReference type="OrthoDB" id="10020332at2759"/>
<evidence type="ECO:0000256" key="2">
    <source>
        <dbReference type="PROSITE-ProRule" id="PRU00504"/>
    </source>
</evidence>
<dbReference type="EMBL" id="CAJNOO010001059">
    <property type="protein sequence ID" value="CAF1088280.1"/>
    <property type="molecule type" value="Genomic_DNA"/>
</dbReference>
<dbReference type="AlphaFoldDB" id="A0A814U1J9"/>
<evidence type="ECO:0000313" key="12">
    <source>
        <dbReference type="Proteomes" id="UP000663870"/>
    </source>
</evidence>
<dbReference type="Proteomes" id="UP000663882">
    <property type="component" value="Unassembled WGS sequence"/>
</dbReference>
<protein>
    <submittedName>
        <fullName evidence="7">Uncharacterized protein</fullName>
    </submittedName>
</protein>
<dbReference type="PROSITE" id="PS51125">
    <property type="entry name" value="NHL"/>
    <property type="match status" value="2"/>
</dbReference>
<dbReference type="InterPro" id="IPR001258">
    <property type="entry name" value="NHL_repeat"/>
</dbReference>
<dbReference type="Proteomes" id="UP000663836">
    <property type="component" value="Unassembled WGS sequence"/>
</dbReference>
<reference evidence="7" key="1">
    <citation type="submission" date="2021-02" db="EMBL/GenBank/DDBJ databases">
        <authorList>
            <person name="Nowell W R."/>
        </authorList>
    </citation>
    <scope>NUCLEOTIDE SEQUENCE</scope>
</reference>
<proteinExistence type="predicted"/>
<feature type="repeat" description="NHL" evidence="2">
    <location>
        <begin position="391"/>
        <end position="422"/>
    </location>
</feature>
<evidence type="ECO:0000313" key="6">
    <source>
        <dbReference type="EMBL" id="CAF1161920.1"/>
    </source>
</evidence>
<evidence type="ECO:0000313" key="10">
    <source>
        <dbReference type="EMBL" id="CAF3692895.1"/>
    </source>
</evidence>
<evidence type="ECO:0000313" key="7">
    <source>
        <dbReference type="EMBL" id="CAF1169664.1"/>
    </source>
</evidence>
<dbReference type="EMBL" id="CAJNOL010001737">
    <property type="protein sequence ID" value="CAF1412157.1"/>
    <property type="molecule type" value="Genomic_DNA"/>
</dbReference>
<evidence type="ECO:0000313" key="8">
    <source>
        <dbReference type="EMBL" id="CAF1412157.1"/>
    </source>
</evidence>
<dbReference type="Gene3D" id="2.40.10.500">
    <property type="match status" value="1"/>
</dbReference>
<dbReference type="EMBL" id="CAJNOH010001002">
    <property type="protein sequence ID" value="CAF1161920.1"/>
    <property type="molecule type" value="Genomic_DNA"/>
</dbReference>
<keyword evidence="12" id="KW-1185">Reference proteome</keyword>
<dbReference type="SUPFAM" id="SSF101898">
    <property type="entry name" value="NHL repeat"/>
    <property type="match status" value="1"/>
</dbReference>
<feature type="repeat" description="NHL" evidence="2">
    <location>
        <begin position="442"/>
        <end position="478"/>
    </location>
</feature>
<dbReference type="Proteomes" id="UP000663823">
    <property type="component" value="Unassembled WGS sequence"/>
</dbReference>
<dbReference type="PANTHER" id="PTHR24104:SF25">
    <property type="entry name" value="PROTEIN LIN-41"/>
    <property type="match status" value="1"/>
</dbReference>
<evidence type="ECO:0000256" key="3">
    <source>
        <dbReference type="SAM" id="Coils"/>
    </source>
</evidence>
<evidence type="ECO:0000313" key="4">
    <source>
        <dbReference type="EMBL" id="CAF1088280.1"/>
    </source>
</evidence>
<organism evidence="7 11">
    <name type="scientific">Rotaria sordida</name>
    <dbReference type="NCBI Taxonomy" id="392033"/>
    <lineage>
        <taxon>Eukaryota</taxon>
        <taxon>Metazoa</taxon>
        <taxon>Spiralia</taxon>
        <taxon>Gnathifera</taxon>
        <taxon>Rotifera</taxon>
        <taxon>Eurotatoria</taxon>
        <taxon>Bdelloidea</taxon>
        <taxon>Philodinida</taxon>
        <taxon>Philodinidae</taxon>
        <taxon>Rotaria</taxon>
    </lineage>
</organism>
<sequence>MATTAGKTTCVKCKEPKNTVKCAGCFQEFCLNHMFEHHKELSEQLDAIEHQFNEFKIEIDGQKVESQKHELIEQIDKWERESIEKIRQVANDARNELTSCVTTFFTDVDLKLKQLTERLINCRKEEDFIDTDVYFFDEELKQLKDTLNNPSNFKIEQQSTSFINKICLTMRTPFLCNATVNVNVKWKQNGVTVAGGNGSGSGMNQLHYAQGLYVDDDQTIYIADGSNHRIVEWKYGATTGRIVAGGNGQGNHPDQLDNPSDVIIDKEGDFFIICDRGNKRVVRWPRQNGENGETIISNVGCWGLTIDDDGFLYIADHDKHEVRRYRIGESQGKVVAGGNGSGNRLDQLTSPKYLFVDRDHSVYVSDSFNHRVMKWMEGEKEGIVVAGGQGHGNSLTQLNYPQGVVVDQTGTVYIADDMNHRIMRWFQGATEGNVIVGGNGEGSQPNQLYYPTSLSFDREGNLYVSDPRNHRVQKFNIDQN</sequence>